<dbReference type="Proteomes" id="UP000056450">
    <property type="component" value="Unassembled WGS sequence"/>
</dbReference>
<proteinExistence type="predicted"/>
<evidence type="ECO:0000313" key="2">
    <source>
        <dbReference type="Proteomes" id="UP000056450"/>
    </source>
</evidence>
<protein>
    <submittedName>
        <fullName evidence="1">Uncharacterized protein</fullName>
    </submittedName>
</protein>
<evidence type="ECO:0000313" key="1">
    <source>
        <dbReference type="EMBL" id="KVA10344.1"/>
    </source>
</evidence>
<sequence>MSTTIARRKRADRRSHFHAFSLHGSAPEELFPFMGIDQDLARVCTRSQRGAGGAKVAAFTGEQFGQPVYSNGAMALSSQAS</sequence>
<accession>A0AAP1C9Q3</accession>
<name>A0AAP1C9Q3_9BURK</name>
<reference evidence="1 2" key="1">
    <citation type="submission" date="2015-11" db="EMBL/GenBank/DDBJ databases">
        <title>Expanding the genomic diversity of Burkholderia species for the development of highly accurate diagnostics.</title>
        <authorList>
            <person name="Sahl J."/>
            <person name="Keim P."/>
            <person name="Wagner D."/>
        </authorList>
    </citation>
    <scope>NUCLEOTIDE SEQUENCE [LARGE SCALE GENOMIC DNA]</scope>
    <source>
        <strain evidence="1 2">RF32-BP12</strain>
    </source>
</reference>
<dbReference type="AlphaFoldDB" id="A0AAP1C9Q3"/>
<gene>
    <name evidence="1" type="ORF">WI41_11955</name>
</gene>
<comment type="caution">
    <text evidence="1">The sequence shown here is derived from an EMBL/GenBank/DDBJ whole genome shotgun (WGS) entry which is preliminary data.</text>
</comment>
<organism evidence="1 2">
    <name type="scientific">Burkholderia latens</name>
    <dbReference type="NCBI Taxonomy" id="488446"/>
    <lineage>
        <taxon>Bacteria</taxon>
        <taxon>Pseudomonadati</taxon>
        <taxon>Pseudomonadota</taxon>
        <taxon>Betaproteobacteria</taxon>
        <taxon>Burkholderiales</taxon>
        <taxon>Burkholderiaceae</taxon>
        <taxon>Burkholderia</taxon>
        <taxon>Burkholderia cepacia complex</taxon>
    </lineage>
</organism>
<dbReference type="EMBL" id="LOTQ01000012">
    <property type="protein sequence ID" value="KVA10344.1"/>
    <property type="molecule type" value="Genomic_DNA"/>
</dbReference>